<dbReference type="GO" id="GO:1902600">
    <property type="term" value="P:proton transmembrane transport"/>
    <property type="evidence" value="ECO:0007669"/>
    <property type="project" value="TreeGrafter"/>
</dbReference>
<evidence type="ECO:0008006" key="4">
    <source>
        <dbReference type="Google" id="ProtNLM"/>
    </source>
</evidence>
<reference evidence="2 3" key="1">
    <citation type="submission" date="2016-07" db="EMBL/GenBank/DDBJ databases">
        <title>Draft genome of the white-rot fungus Obba rivulosa 3A-2.</title>
        <authorList>
            <consortium name="DOE Joint Genome Institute"/>
            <person name="Miettinen O."/>
            <person name="Riley R."/>
            <person name="Acob R."/>
            <person name="Barry K."/>
            <person name="Cullen D."/>
            <person name="De Vries R."/>
            <person name="Hainaut M."/>
            <person name="Hatakka A."/>
            <person name="Henrissat B."/>
            <person name="Hilden K."/>
            <person name="Kuo R."/>
            <person name="Labutti K."/>
            <person name="Lipzen A."/>
            <person name="Makela M.R."/>
            <person name="Sandor L."/>
            <person name="Spatafora J.W."/>
            <person name="Grigoriev I.V."/>
            <person name="Hibbett D.S."/>
        </authorList>
    </citation>
    <scope>NUCLEOTIDE SEQUENCE [LARGE SCALE GENOMIC DNA]</scope>
    <source>
        <strain evidence="2 3">3A-2</strain>
    </source>
</reference>
<sequence length="304" mass="33829">MRIIVLPLAPATASASGSAVREQLTYYHFVIPPDSSKQKRNTLGKWVTTKSADLWAGLGKAPEGTWKRRVFLYGERLIDRLEFEELALKSVDPSLGPTLRFSDSGKPRPEDHPKIPLIYPPSLGTSPLPHLRSLLERRTPRHRKGFITWLAISPFTAPFMLVPIIPNLPFFFCAWRSWSHYRAYKASSYLERFVEQGAIVPEPSAELDKIYAEYAPRPPPSPSPSAPKPDGPPLSPNTAHTSTPAHLLLSRHAIPALTRALQLPPDTSFAADVLRALEQARIRLGIPEEVEEAAEEAVSAEKTR</sequence>
<dbReference type="PANTHER" id="PTHR28062">
    <property type="entry name" value="K+-H+ EXCHANGE-LIKE PROTEIN"/>
    <property type="match status" value="1"/>
</dbReference>
<feature type="compositionally biased region" description="Pro residues" evidence="1">
    <location>
        <begin position="216"/>
        <end position="235"/>
    </location>
</feature>
<evidence type="ECO:0000313" key="3">
    <source>
        <dbReference type="Proteomes" id="UP000250043"/>
    </source>
</evidence>
<dbReference type="InterPro" id="IPR018786">
    <property type="entry name" value="Mit_KHE1"/>
</dbReference>
<evidence type="ECO:0000313" key="2">
    <source>
        <dbReference type="EMBL" id="OCH88456.1"/>
    </source>
</evidence>
<evidence type="ECO:0000256" key="1">
    <source>
        <dbReference type="SAM" id="MobiDB-lite"/>
    </source>
</evidence>
<name>A0A8E2APD3_9APHY</name>
<organism evidence="2 3">
    <name type="scientific">Obba rivulosa</name>
    <dbReference type="NCBI Taxonomy" id="1052685"/>
    <lineage>
        <taxon>Eukaryota</taxon>
        <taxon>Fungi</taxon>
        <taxon>Dikarya</taxon>
        <taxon>Basidiomycota</taxon>
        <taxon>Agaricomycotina</taxon>
        <taxon>Agaricomycetes</taxon>
        <taxon>Polyporales</taxon>
        <taxon>Gelatoporiaceae</taxon>
        <taxon>Obba</taxon>
    </lineage>
</organism>
<dbReference type="PANTHER" id="PTHR28062:SF1">
    <property type="entry name" value="TRANSMEMBRANE PROTEIN"/>
    <property type="match status" value="1"/>
</dbReference>
<dbReference type="AlphaFoldDB" id="A0A8E2APD3"/>
<protein>
    <recommendedName>
        <fullName evidence="4">Mitochondrial K+-H+ exchange-related-domain-containing protein</fullName>
    </recommendedName>
</protein>
<dbReference type="Pfam" id="PF10173">
    <property type="entry name" value="Mit_KHE1"/>
    <property type="match status" value="1"/>
</dbReference>
<proteinExistence type="predicted"/>
<feature type="region of interest" description="Disordered" evidence="1">
    <location>
        <begin position="213"/>
        <end position="242"/>
    </location>
</feature>
<dbReference type="OrthoDB" id="5562676at2759"/>
<keyword evidence="3" id="KW-1185">Reference proteome</keyword>
<gene>
    <name evidence="2" type="ORF">OBBRIDRAFT_795226</name>
</gene>
<dbReference type="EMBL" id="KV722452">
    <property type="protein sequence ID" value="OCH88456.1"/>
    <property type="molecule type" value="Genomic_DNA"/>
</dbReference>
<dbReference type="Proteomes" id="UP000250043">
    <property type="component" value="Unassembled WGS sequence"/>
</dbReference>
<dbReference type="GO" id="GO:0006813">
    <property type="term" value="P:potassium ion transport"/>
    <property type="evidence" value="ECO:0007669"/>
    <property type="project" value="TreeGrafter"/>
</dbReference>
<dbReference type="GO" id="GO:0005743">
    <property type="term" value="C:mitochondrial inner membrane"/>
    <property type="evidence" value="ECO:0007669"/>
    <property type="project" value="TreeGrafter"/>
</dbReference>
<accession>A0A8E2APD3</accession>